<dbReference type="Proteomes" id="UP000760480">
    <property type="component" value="Unassembled WGS sequence"/>
</dbReference>
<keyword evidence="5 7" id="KW-1133">Transmembrane helix</keyword>
<feature type="transmembrane region" description="Helical" evidence="7">
    <location>
        <begin position="109"/>
        <end position="128"/>
    </location>
</feature>
<name>A0ABX1TPB4_9GAMM</name>
<evidence type="ECO:0000256" key="7">
    <source>
        <dbReference type="SAM" id="Phobius"/>
    </source>
</evidence>
<dbReference type="Pfam" id="PF07681">
    <property type="entry name" value="DoxX"/>
    <property type="match status" value="1"/>
</dbReference>
<protein>
    <submittedName>
        <fullName evidence="8">DoxX family protein</fullName>
    </submittedName>
</protein>
<evidence type="ECO:0000256" key="5">
    <source>
        <dbReference type="ARBA" id="ARBA00022989"/>
    </source>
</evidence>
<accession>A0ABX1TPB4</accession>
<dbReference type="EMBL" id="SPMZ01000084">
    <property type="protein sequence ID" value="NMQ21280.1"/>
    <property type="molecule type" value="Genomic_DNA"/>
</dbReference>
<gene>
    <name evidence="8" type="ORF">E4P82_19995</name>
</gene>
<dbReference type="RefSeq" id="WP_169250551.1">
    <property type="nucleotide sequence ID" value="NZ_SPMZ01000084.1"/>
</dbReference>
<comment type="similarity">
    <text evidence="2">Belongs to the DoxX family.</text>
</comment>
<keyword evidence="3" id="KW-1003">Cell membrane</keyword>
<organism evidence="8 9">
    <name type="scientific">Candidatus Competibacter phosphatis</name>
    <dbReference type="NCBI Taxonomy" id="221280"/>
    <lineage>
        <taxon>Bacteria</taxon>
        <taxon>Pseudomonadati</taxon>
        <taxon>Pseudomonadota</taxon>
        <taxon>Gammaproteobacteria</taxon>
        <taxon>Candidatus Competibacteraceae</taxon>
        <taxon>Candidatus Competibacter</taxon>
    </lineage>
</organism>
<dbReference type="InterPro" id="IPR051907">
    <property type="entry name" value="DoxX-like_oxidoreductase"/>
</dbReference>
<evidence type="ECO:0000256" key="4">
    <source>
        <dbReference type="ARBA" id="ARBA00022692"/>
    </source>
</evidence>
<feature type="transmembrane region" description="Helical" evidence="7">
    <location>
        <begin position="12"/>
        <end position="31"/>
    </location>
</feature>
<evidence type="ECO:0000313" key="9">
    <source>
        <dbReference type="Proteomes" id="UP000760480"/>
    </source>
</evidence>
<keyword evidence="4 7" id="KW-0812">Transmembrane</keyword>
<evidence type="ECO:0000313" key="8">
    <source>
        <dbReference type="EMBL" id="NMQ21280.1"/>
    </source>
</evidence>
<dbReference type="PANTHER" id="PTHR33452">
    <property type="entry name" value="OXIDOREDUCTASE CATD-RELATED"/>
    <property type="match status" value="1"/>
</dbReference>
<feature type="transmembrane region" description="Helical" evidence="7">
    <location>
        <begin position="77"/>
        <end position="97"/>
    </location>
</feature>
<evidence type="ECO:0000256" key="3">
    <source>
        <dbReference type="ARBA" id="ARBA00022475"/>
    </source>
</evidence>
<comment type="subcellular location">
    <subcellularLocation>
        <location evidence="1">Cell membrane</location>
        <topology evidence="1">Multi-pass membrane protein</topology>
    </subcellularLocation>
</comment>
<evidence type="ECO:0000256" key="1">
    <source>
        <dbReference type="ARBA" id="ARBA00004651"/>
    </source>
</evidence>
<feature type="transmembrane region" description="Helical" evidence="7">
    <location>
        <begin position="51"/>
        <end position="70"/>
    </location>
</feature>
<dbReference type="PANTHER" id="PTHR33452:SF1">
    <property type="entry name" value="INNER MEMBRANE PROTEIN YPHA-RELATED"/>
    <property type="match status" value="1"/>
</dbReference>
<proteinExistence type="inferred from homology"/>
<evidence type="ECO:0000256" key="6">
    <source>
        <dbReference type="ARBA" id="ARBA00023136"/>
    </source>
</evidence>
<evidence type="ECO:0000256" key="2">
    <source>
        <dbReference type="ARBA" id="ARBA00006679"/>
    </source>
</evidence>
<keyword evidence="6 7" id="KW-0472">Membrane</keyword>
<comment type="caution">
    <text evidence="8">The sequence shown here is derived from an EMBL/GenBank/DDBJ whole genome shotgun (WGS) entry which is preliminary data.</text>
</comment>
<keyword evidence="9" id="KW-1185">Reference proteome</keyword>
<sequence length="135" mass="13962">MIDPRTAPYAALVLRLALGTMFIAHGLLKLLVFTPAGTVGYFESLGLPGPLAYLTMVAEIGGGLSLLLGVASRWVALALIPLLAGTVVLVHGANGWLFANPGGGWEYPAFLMAAAGAQALLGDGAYALRWQRDAA</sequence>
<dbReference type="InterPro" id="IPR032808">
    <property type="entry name" value="DoxX"/>
</dbReference>
<reference evidence="8 9" key="1">
    <citation type="submission" date="2019-03" db="EMBL/GenBank/DDBJ databases">
        <title>Metabolic reconstructions from genomes of highly enriched 'Candidatus Accumulibacter' and 'Candidatus Competibacter' bioreactor populations.</title>
        <authorList>
            <person name="Annavajhala M.K."/>
            <person name="Welles L."/>
            <person name="Abbas B."/>
            <person name="Sorokin D."/>
            <person name="Park H."/>
            <person name="Van Loosdrecht M."/>
            <person name="Chandran K."/>
        </authorList>
    </citation>
    <scope>NUCLEOTIDE SEQUENCE [LARGE SCALE GENOMIC DNA]</scope>
    <source>
        <strain evidence="8 9">SBR_G</strain>
    </source>
</reference>